<gene>
    <name evidence="1" type="ordered locus">Shell_0755</name>
</gene>
<reference evidence="1 2" key="2">
    <citation type="journal article" date="2011" name="Stand. Genomic Sci.">
        <title>Complete genome sequence of Staphylothermus hellenicus P8.</title>
        <authorList>
            <person name="Anderson I."/>
            <person name="Wirth R."/>
            <person name="Lucas S."/>
            <person name="Copeland A."/>
            <person name="Lapidus A."/>
            <person name="Cheng J.F."/>
            <person name="Goodwin L."/>
            <person name="Pitluck S."/>
            <person name="Davenport K."/>
            <person name="Detter J.C."/>
            <person name="Han C."/>
            <person name="Tapia R."/>
            <person name="Land M."/>
            <person name="Hauser L."/>
            <person name="Pati A."/>
            <person name="Mikhailova N."/>
            <person name="Woyke T."/>
            <person name="Klenk H.P."/>
            <person name="Kyrpides N."/>
            <person name="Ivanova N."/>
        </authorList>
    </citation>
    <scope>NUCLEOTIDE SEQUENCE [LARGE SCALE GENOMIC DNA]</scope>
    <source>
        <strain evidence="2">DSM 12710 / JCM 10830 / BK20S6-10-b1 / P8</strain>
    </source>
</reference>
<reference evidence="2" key="1">
    <citation type="submission" date="2010-05" db="EMBL/GenBank/DDBJ databases">
        <title>Complete sequence of Staphylothermus hellenicus DSM 12710.</title>
        <authorList>
            <consortium name="US DOE Joint Genome Institute"/>
            <person name="Lucas S."/>
            <person name="Copeland A."/>
            <person name="Lapidus A."/>
            <person name="Cheng J.-F."/>
            <person name="Bruce D."/>
            <person name="Goodwin L."/>
            <person name="Pitluck S."/>
            <person name="Davenport K."/>
            <person name="Detter J.C."/>
            <person name="Han C."/>
            <person name="Tapia R."/>
            <person name="Larimer F."/>
            <person name="Land M."/>
            <person name="Hauser L."/>
            <person name="Kyrpides N."/>
            <person name="Mikhailova N."/>
            <person name="Anderson I.J."/>
            <person name="Woyke T."/>
        </authorList>
    </citation>
    <scope>NUCLEOTIDE SEQUENCE [LARGE SCALE GENOMIC DNA]</scope>
    <source>
        <strain evidence="2">DSM 12710 / JCM 10830 / BK20S6-10-b1 / P8</strain>
    </source>
</reference>
<dbReference type="HOGENOM" id="CLU_1092387_0_0_2"/>
<proteinExistence type="predicted"/>
<dbReference type="STRING" id="591019.Shell_0755"/>
<dbReference type="EMBL" id="CP002051">
    <property type="protein sequence ID" value="ADI31871.1"/>
    <property type="molecule type" value="Genomic_DNA"/>
</dbReference>
<organism evidence="1 2">
    <name type="scientific">Staphylothermus hellenicus (strain DSM 12710 / JCM 10830 / BK20S6-10-b1 / P8)</name>
    <dbReference type="NCBI Taxonomy" id="591019"/>
    <lineage>
        <taxon>Archaea</taxon>
        <taxon>Thermoproteota</taxon>
        <taxon>Thermoprotei</taxon>
        <taxon>Desulfurococcales</taxon>
        <taxon>Desulfurococcaceae</taxon>
        <taxon>Staphylothermus</taxon>
    </lineage>
</organism>
<accession>D7D7X5</accession>
<evidence type="ECO:0000313" key="1">
    <source>
        <dbReference type="EMBL" id="ADI31871.1"/>
    </source>
</evidence>
<sequence length="260" mass="29284">MYSISVLLFIIVFSIISAIPSTVESYDVGAAMTFDDDTNDTWFNAVKDFVDIITSSRAYWYEWFLRDYPNVGPYMWTEEEYGGEDNDYADFTELSLVWGHGCVVVFPDGESVTAIGFGGGKGCAMPYHIRLGYKSPDYYGYAIWTFIIQCSILNDDDVGEWLQVMTGIHMVLGFANTVVISNVDPSILAYRLTGTGGYQKETVQDAFFHTFVRYDNVHKNNIGRIIAENADAADHDTIDSFEYHIPVDNVKLIITCYIPG</sequence>
<dbReference type="AlphaFoldDB" id="D7D7X5"/>
<dbReference type="Proteomes" id="UP000002573">
    <property type="component" value="Chromosome"/>
</dbReference>
<dbReference type="eggNOG" id="arCOG06133">
    <property type="taxonomic scope" value="Archaea"/>
</dbReference>
<dbReference type="KEGG" id="shc:Shell_0755"/>
<name>D7D7X5_STAHD</name>
<protein>
    <submittedName>
        <fullName evidence="1">Uncharacterized protein</fullName>
    </submittedName>
</protein>
<evidence type="ECO:0000313" key="2">
    <source>
        <dbReference type="Proteomes" id="UP000002573"/>
    </source>
</evidence>
<keyword evidence="2" id="KW-1185">Reference proteome</keyword>